<dbReference type="InterPro" id="IPR032675">
    <property type="entry name" value="LRR_dom_sf"/>
</dbReference>
<reference evidence="1 2" key="1">
    <citation type="submission" date="2014-06" db="EMBL/GenBank/DDBJ databases">
        <title>Evolutionary Origins and Diversification of the Mycorrhizal Mutualists.</title>
        <authorList>
            <consortium name="DOE Joint Genome Institute"/>
            <consortium name="Mycorrhizal Genomics Consortium"/>
            <person name="Kohler A."/>
            <person name="Kuo A."/>
            <person name="Nagy L.G."/>
            <person name="Floudas D."/>
            <person name="Copeland A."/>
            <person name="Barry K.W."/>
            <person name="Cichocki N."/>
            <person name="Veneault-Fourrey C."/>
            <person name="LaButti K."/>
            <person name="Lindquist E.A."/>
            <person name="Lipzen A."/>
            <person name="Lundell T."/>
            <person name="Morin E."/>
            <person name="Murat C."/>
            <person name="Riley R."/>
            <person name="Ohm R."/>
            <person name="Sun H."/>
            <person name="Tunlid A."/>
            <person name="Henrissat B."/>
            <person name="Grigoriev I.V."/>
            <person name="Hibbett D.S."/>
            <person name="Martin F."/>
        </authorList>
    </citation>
    <scope>NUCLEOTIDE SEQUENCE [LARGE SCALE GENOMIC DNA]</scope>
    <source>
        <strain evidence="1 2">SS14</strain>
    </source>
</reference>
<gene>
    <name evidence="1" type="ORF">M422DRAFT_33647</name>
</gene>
<proteinExistence type="predicted"/>
<accession>A0A0C9U3S4</accession>
<sequence>MLMFRCPSLQKLFLEWTAEEDIWIPQLLLQAQRSELRNLSLGGHVTLYKNSTYEERGAIMNSFLSRHPTVEHLEFNNARMLYPGCMATVSLPYFRSLSLHNPGSRYDLVDLIPIKVAQRLECLQTLVYQECLPIIQEMSTLRSFSGAIPEDLLEEFIDSIPNIEKLYPSMDSSYGHIDKTDRLMRFSKAVKTLTLFGPSWACFSLP</sequence>
<dbReference type="Proteomes" id="UP000054279">
    <property type="component" value="Unassembled WGS sequence"/>
</dbReference>
<evidence type="ECO:0000313" key="2">
    <source>
        <dbReference type="Proteomes" id="UP000054279"/>
    </source>
</evidence>
<name>A0A0C9U3S4_SPHS4</name>
<dbReference type="AlphaFoldDB" id="A0A0C9U3S4"/>
<feature type="non-terminal residue" evidence="1">
    <location>
        <position position="206"/>
    </location>
</feature>
<dbReference type="SUPFAM" id="SSF52047">
    <property type="entry name" value="RNI-like"/>
    <property type="match status" value="1"/>
</dbReference>
<evidence type="ECO:0000313" key="1">
    <source>
        <dbReference type="EMBL" id="KIJ37528.1"/>
    </source>
</evidence>
<dbReference type="EMBL" id="KN837168">
    <property type="protein sequence ID" value="KIJ37528.1"/>
    <property type="molecule type" value="Genomic_DNA"/>
</dbReference>
<organism evidence="1 2">
    <name type="scientific">Sphaerobolus stellatus (strain SS14)</name>
    <dbReference type="NCBI Taxonomy" id="990650"/>
    <lineage>
        <taxon>Eukaryota</taxon>
        <taxon>Fungi</taxon>
        <taxon>Dikarya</taxon>
        <taxon>Basidiomycota</taxon>
        <taxon>Agaricomycotina</taxon>
        <taxon>Agaricomycetes</taxon>
        <taxon>Phallomycetidae</taxon>
        <taxon>Geastrales</taxon>
        <taxon>Sphaerobolaceae</taxon>
        <taxon>Sphaerobolus</taxon>
    </lineage>
</organism>
<dbReference type="HOGENOM" id="CLU_1334744_0_0_1"/>
<protein>
    <submittedName>
        <fullName evidence="1">Uncharacterized protein</fullName>
    </submittedName>
</protein>
<dbReference type="Gene3D" id="3.80.10.10">
    <property type="entry name" value="Ribonuclease Inhibitor"/>
    <property type="match status" value="1"/>
</dbReference>
<keyword evidence="2" id="KW-1185">Reference proteome</keyword>